<dbReference type="InterPro" id="IPR036052">
    <property type="entry name" value="TrpB-like_PALP_sf"/>
</dbReference>
<dbReference type="Pfam" id="PF00291">
    <property type="entry name" value="PALP"/>
    <property type="match status" value="1"/>
</dbReference>
<evidence type="ECO:0000256" key="1">
    <source>
        <dbReference type="SAM" id="MobiDB-lite"/>
    </source>
</evidence>
<organism evidence="3 4">
    <name type="scientific">Symbiodinium natans</name>
    <dbReference type="NCBI Taxonomy" id="878477"/>
    <lineage>
        <taxon>Eukaryota</taxon>
        <taxon>Sar</taxon>
        <taxon>Alveolata</taxon>
        <taxon>Dinophyceae</taxon>
        <taxon>Suessiales</taxon>
        <taxon>Symbiodiniaceae</taxon>
        <taxon>Symbiodinium</taxon>
    </lineage>
</organism>
<protein>
    <recommendedName>
        <fullName evidence="2">Tryptophan synthase beta chain-like PALP domain-containing protein</fullName>
    </recommendedName>
</protein>
<dbReference type="AlphaFoldDB" id="A0A812QM68"/>
<evidence type="ECO:0000313" key="3">
    <source>
        <dbReference type="EMBL" id="CAE7394029.1"/>
    </source>
</evidence>
<reference evidence="3" key="1">
    <citation type="submission" date="2021-02" db="EMBL/GenBank/DDBJ databases">
        <authorList>
            <person name="Dougan E. K."/>
            <person name="Rhodes N."/>
            <person name="Thang M."/>
            <person name="Chan C."/>
        </authorList>
    </citation>
    <scope>NUCLEOTIDE SEQUENCE</scope>
</reference>
<proteinExistence type="predicted"/>
<dbReference type="Proteomes" id="UP000604046">
    <property type="component" value="Unassembled WGS sequence"/>
</dbReference>
<dbReference type="OrthoDB" id="10259545at2759"/>
<evidence type="ECO:0000313" key="4">
    <source>
        <dbReference type="Proteomes" id="UP000604046"/>
    </source>
</evidence>
<dbReference type="SUPFAM" id="SSF53686">
    <property type="entry name" value="Tryptophan synthase beta subunit-like PLP-dependent enzymes"/>
    <property type="match status" value="1"/>
</dbReference>
<gene>
    <name evidence="3" type="ORF">SNAT2548_LOCUS21469</name>
</gene>
<evidence type="ECO:0000259" key="2">
    <source>
        <dbReference type="Pfam" id="PF00291"/>
    </source>
</evidence>
<name>A0A812QM68_9DINO</name>
<dbReference type="InterPro" id="IPR001926">
    <property type="entry name" value="TrpB-like_PALP"/>
</dbReference>
<dbReference type="InterPro" id="IPR050214">
    <property type="entry name" value="Cys_Synth/Cystath_Beta-Synth"/>
</dbReference>
<comment type="caution">
    <text evidence="3">The sequence shown here is derived from an EMBL/GenBank/DDBJ whole genome shotgun (WGS) entry which is preliminary data.</text>
</comment>
<accession>A0A812QM68</accession>
<dbReference type="PANTHER" id="PTHR10314">
    <property type="entry name" value="CYSTATHIONINE BETA-SYNTHASE"/>
    <property type="match status" value="1"/>
</dbReference>
<feature type="domain" description="Tryptophan synthase beta chain-like PALP" evidence="2">
    <location>
        <begin position="62"/>
        <end position="371"/>
    </location>
</feature>
<sequence length="421" mass="46100">MASIVRFAHRRGPMGWTHHALKVLDRERHRCASTPLLSMADGMVQPKFGSNAFAMNGCGGGDGIDLYFKDESVHQSGSLKHRLARSLFLYKISSGQIREGTTCIEASSGSTAISEAYFARLLGLPFIAVVASTTAKSKLRCIERLGATCVLVDSADQVYAEAQAIEAKLNQRSGDSFGGHYMDQFTNAERATDWKGNNNLAEDILHQMEVERHPVPSYVVVGAGTGGTATTLGRFMHYNDYDTQICVVDPENSVFYDCFRTGDTSLVLGDGDSSIPPEESGIVPKSGHGRSMIEGIGRPRVEPSFVPSAVDTMIRVPDAASYAAMHFLNDLGISSNMPGASSGTNLYGSIVLIDEMRRNGQDGSLVTLICDRGDRYLDTYYNQEWLRENGFDLEPYLEQIRNFWETGTLKKVGRSHSVAKH</sequence>
<dbReference type="EMBL" id="CAJNDS010002254">
    <property type="protein sequence ID" value="CAE7394029.1"/>
    <property type="molecule type" value="Genomic_DNA"/>
</dbReference>
<feature type="region of interest" description="Disordered" evidence="1">
    <location>
        <begin position="269"/>
        <end position="289"/>
    </location>
</feature>
<dbReference type="Gene3D" id="3.40.50.1100">
    <property type="match status" value="2"/>
</dbReference>
<keyword evidence="4" id="KW-1185">Reference proteome</keyword>